<feature type="domain" description="Autotransporter" evidence="2">
    <location>
        <begin position="492"/>
        <end position="773"/>
    </location>
</feature>
<evidence type="ECO:0000313" key="4">
    <source>
        <dbReference type="Proteomes" id="UP000198893"/>
    </source>
</evidence>
<evidence type="ECO:0000259" key="2">
    <source>
        <dbReference type="PROSITE" id="PS51208"/>
    </source>
</evidence>
<dbReference type="InterPro" id="IPR005546">
    <property type="entry name" value="Autotransporte_beta"/>
</dbReference>
<reference evidence="3 4" key="1">
    <citation type="submission" date="2016-10" db="EMBL/GenBank/DDBJ databases">
        <authorList>
            <person name="de Groot N.N."/>
        </authorList>
    </citation>
    <scope>NUCLEOTIDE SEQUENCE [LARGE SCALE GENOMIC DNA]</scope>
    <source>
        <strain evidence="3 4">DSM 27842</strain>
    </source>
</reference>
<dbReference type="SMART" id="SM00869">
    <property type="entry name" value="Autotransporter"/>
    <property type="match status" value="1"/>
</dbReference>
<dbReference type="NCBIfam" id="NF033657">
    <property type="entry name" value="choice_anch_F"/>
    <property type="match status" value="1"/>
</dbReference>
<dbReference type="EMBL" id="FODS01000008">
    <property type="protein sequence ID" value="SEO65054.1"/>
    <property type="molecule type" value="Genomic_DNA"/>
</dbReference>
<dbReference type="InterPro" id="IPR006315">
    <property type="entry name" value="OM_autotransptr_brl_dom"/>
</dbReference>
<dbReference type="Pfam" id="PF03797">
    <property type="entry name" value="Autotransporter"/>
    <property type="match status" value="1"/>
</dbReference>
<feature type="chain" id="PRO_5011691986" evidence="1">
    <location>
        <begin position="26"/>
        <end position="773"/>
    </location>
</feature>
<feature type="signal peptide" evidence="1">
    <location>
        <begin position="1"/>
        <end position="25"/>
    </location>
</feature>
<keyword evidence="4" id="KW-1185">Reference proteome</keyword>
<name>A0A1H8RFX8_9RHOB</name>
<dbReference type="Proteomes" id="UP000198893">
    <property type="component" value="Unassembled WGS sequence"/>
</dbReference>
<dbReference type="InterPro" id="IPR036709">
    <property type="entry name" value="Autotransporte_beta_dom_sf"/>
</dbReference>
<sequence>MSVGINSKLATVAPIALIAALGTSAWSGTLDDDVLIESSGDGIVYIDTTEGVVPPGMKAVTFTSTWIDDPDNPGERLYVDPFENIVTDFTTIGSRGGTTNCIMASNDNFCDSAPGSGKRIKNYLYGPGPFDTLLRTTPSADHPQVDYFTFGKISNFAPARITGFSIELLDADGNPMSDRDAAEAVLFNLDPDLHRSTAPSIHLVHGLFGNGGQEADTGFFSGDDADFVLTESSDVLDLGAILMAEDSDGDGTIDTFYADNFGDAMLFDAIVPDGIFWDETPDIADDEGALLTWYHSGDETWYYGTLGTAGSTELDDKLAAIAADLGVTVAELGYTAGGDSVPDAIVAAMQGEELFEVDKIEDLRNANLNYTITVGNVEEGQFTVRIAPRFAPIVELAAGNEGLFALAGSLDAANIPYLGADQAYVDTVAEIMALPTTAEQLAALESLGFTSGAGYLGTAFATANDQVFALGMPVSGSDGGVVSSNGNATNWSVGDNTNAFVSLIGRKSTTDRTASSAGFETDSRSVWAGLEREMLQGWSFGAMVGGGNADTTMDGNLGSIDSDTFGVGLYARTTFGSSGRLLAMVGYQDLSMSSERNVTAAGATALGNTDGSIMLASLKADWMKNMGNFNIGPMAALEYYDVSVDGYTETGAGAWNMTVGDMETEYVLASVGLRGETAKTLGGSPVRAFGHAAYTMQSGGDATISSTIGGLPTFNTPVDGMSGDGWFDVGFGLSAVIGQTASSETRIGGEYRGALFGDGYESHGLRLFIESSF</sequence>
<dbReference type="OrthoDB" id="7486720at2"/>
<evidence type="ECO:0000256" key="1">
    <source>
        <dbReference type="SAM" id="SignalP"/>
    </source>
</evidence>
<dbReference type="STRING" id="569882.SAMN04490248_108132"/>
<dbReference type="Gene3D" id="2.40.128.130">
    <property type="entry name" value="Autotransporter beta-domain"/>
    <property type="match status" value="1"/>
</dbReference>
<dbReference type="AlphaFoldDB" id="A0A1H8RFX8"/>
<evidence type="ECO:0000313" key="3">
    <source>
        <dbReference type="EMBL" id="SEO65054.1"/>
    </source>
</evidence>
<organism evidence="3 4">
    <name type="scientific">Salinihabitans flavidus</name>
    <dbReference type="NCBI Taxonomy" id="569882"/>
    <lineage>
        <taxon>Bacteria</taxon>
        <taxon>Pseudomonadati</taxon>
        <taxon>Pseudomonadota</taxon>
        <taxon>Alphaproteobacteria</taxon>
        <taxon>Rhodobacterales</taxon>
        <taxon>Roseobacteraceae</taxon>
        <taxon>Salinihabitans</taxon>
    </lineage>
</organism>
<proteinExistence type="predicted"/>
<keyword evidence="1" id="KW-0732">Signal</keyword>
<protein>
    <submittedName>
        <fullName evidence="3">Outer membrane autotransporter barrel domain-containing protein</fullName>
    </submittedName>
</protein>
<dbReference type="GO" id="GO:0019867">
    <property type="term" value="C:outer membrane"/>
    <property type="evidence" value="ECO:0007669"/>
    <property type="project" value="InterPro"/>
</dbReference>
<accession>A0A1H8RFX8</accession>
<dbReference type="PROSITE" id="PS51208">
    <property type="entry name" value="AUTOTRANSPORTER"/>
    <property type="match status" value="1"/>
</dbReference>
<gene>
    <name evidence="3" type="ORF">SAMN04490248_108132</name>
</gene>
<dbReference type="SUPFAM" id="SSF103515">
    <property type="entry name" value="Autotransporter"/>
    <property type="match status" value="1"/>
</dbReference>
<dbReference type="NCBIfam" id="TIGR01414">
    <property type="entry name" value="autotrans_barl"/>
    <property type="match status" value="1"/>
</dbReference>